<gene>
    <name evidence="1" type="ORF">EXN66_Car015639</name>
</gene>
<name>A0A6G1QBN3_CHAAH</name>
<reference evidence="1 2" key="1">
    <citation type="submission" date="2019-02" db="EMBL/GenBank/DDBJ databases">
        <title>Opniocepnalus argus genome.</title>
        <authorList>
            <person name="Zhou C."/>
            <person name="Xiao S."/>
        </authorList>
    </citation>
    <scope>NUCLEOTIDE SEQUENCE [LARGE SCALE GENOMIC DNA]</scope>
    <source>
        <strain evidence="1">OARG1902GOOAL</strain>
        <tissue evidence="1">Muscle</tissue>
    </source>
</reference>
<keyword evidence="2" id="KW-1185">Reference proteome</keyword>
<dbReference type="Proteomes" id="UP000503349">
    <property type="component" value="Chromosome 15"/>
</dbReference>
<proteinExistence type="predicted"/>
<evidence type="ECO:0000313" key="2">
    <source>
        <dbReference type="Proteomes" id="UP000503349"/>
    </source>
</evidence>
<dbReference type="EMBL" id="CM015726">
    <property type="protein sequence ID" value="KAF3699952.1"/>
    <property type="molecule type" value="Genomic_DNA"/>
</dbReference>
<reference evidence="2" key="2">
    <citation type="submission" date="2019-02" db="EMBL/GenBank/DDBJ databases">
        <title>Opniocepnalus argus Var Kimnra genome.</title>
        <authorList>
            <person name="Zhou C."/>
            <person name="Xiao S."/>
        </authorList>
    </citation>
    <scope>NUCLEOTIDE SEQUENCE [LARGE SCALE GENOMIC DNA]</scope>
</reference>
<dbReference type="AlphaFoldDB" id="A0A6G1QBN3"/>
<accession>A0A6G1QBN3</accession>
<sequence>MYTLPVTNDTHAQLDVSQWERHWCSRQRAPRQQYPVTWANSRQTAVLCSLM</sequence>
<organism evidence="1 2">
    <name type="scientific">Channa argus</name>
    <name type="common">Northern snakehead</name>
    <name type="synonym">Ophicephalus argus</name>
    <dbReference type="NCBI Taxonomy" id="215402"/>
    <lineage>
        <taxon>Eukaryota</taxon>
        <taxon>Metazoa</taxon>
        <taxon>Chordata</taxon>
        <taxon>Craniata</taxon>
        <taxon>Vertebrata</taxon>
        <taxon>Euteleostomi</taxon>
        <taxon>Actinopterygii</taxon>
        <taxon>Neopterygii</taxon>
        <taxon>Teleostei</taxon>
        <taxon>Neoteleostei</taxon>
        <taxon>Acanthomorphata</taxon>
        <taxon>Anabantaria</taxon>
        <taxon>Anabantiformes</taxon>
        <taxon>Channoidei</taxon>
        <taxon>Channidae</taxon>
        <taxon>Channa</taxon>
    </lineage>
</organism>
<evidence type="ECO:0000313" key="1">
    <source>
        <dbReference type="EMBL" id="KAF3699952.1"/>
    </source>
</evidence>
<protein>
    <submittedName>
        <fullName evidence="1">Uncharacterized protein</fullName>
    </submittedName>
</protein>